<comment type="similarity">
    <text evidence="2">Belongs to the bacterial solute-binding protein 5 family.</text>
</comment>
<evidence type="ECO:0000256" key="4">
    <source>
        <dbReference type="SAM" id="SignalP"/>
    </source>
</evidence>
<dbReference type="PANTHER" id="PTHR30290:SF79">
    <property type="entry name" value="DIPEPTIDE-BINDING PROTEIN DPPE"/>
    <property type="match status" value="1"/>
</dbReference>
<feature type="signal peptide" evidence="4">
    <location>
        <begin position="1"/>
        <end position="23"/>
    </location>
</feature>
<accession>A0ABV9Q3D9</accession>
<comment type="subcellular location">
    <subcellularLocation>
        <location evidence="1">Cell membrane</location>
        <topology evidence="1">Lipid-anchor</topology>
    </subcellularLocation>
</comment>
<comment type="caution">
    <text evidence="6">The sequence shown here is derived from an EMBL/GenBank/DDBJ whole genome shotgun (WGS) entry which is preliminary data.</text>
</comment>
<evidence type="ECO:0000259" key="5">
    <source>
        <dbReference type="Pfam" id="PF00496"/>
    </source>
</evidence>
<gene>
    <name evidence="6" type="ORF">ACFO8Q_10445</name>
</gene>
<dbReference type="CDD" id="cd08504">
    <property type="entry name" value="PBP2_OppA"/>
    <property type="match status" value="1"/>
</dbReference>
<feature type="domain" description="Solute-binding protein family 5" evidence="5">
    <location>
        <begin position="81"/>
        <end position="473"/>
    </location>
</feature>
<evidence type="ECO:0000313" key="6">
    <source>
        <dbReference type="EMBL" id="MFC4767777.1"/>
    </source>
</evidence>
<dbReference type="Gene3D" id="3.90.76.10">
    <property type="entry name" value="Dipeptide-binding Protein, Domain 1"/>
    <property type="match status" value="1"/>
</dbReference>
<dbReference type="InterPro" id="IPR000914">
    <property type="entry name" value="SBP_5_dom"/>
</dbReference>
<organism evidence="6 7">
    <name type="scientific">Effusibacillus consociatus</name>
    <dbReference type="NCBI Taxonomy" id="1117041"/>
    <lineage>
        <taxon>Bacteria</taxon>
        <taxon>Bacillati</taxon>
        <taxon>Bacillota</taxon>
        <taxon>Bacilli</taxon>
        <taxon>Bacillales</taxon>
        <taxon>Alicyclobacillaceae</taxon>
        <taxon>Effusibacillus</taxon>
    </lineage>
</organism>
<dbReference type="RefSeq" id="WP_380025701.1">
    <property type="nucleotide sequence ID" value="NZ_JBHSHC010000088.1"/>
</dbReference>
<dbReference type="InterPro" id="IPR023765">
    <property type="entry name" value="SBP_5_CS"/>
</dbReference>
<dbReference type="Gene3D" id="3.10.105.10">
    <property type="entry name" value="Dipeptide-binding Protein, Domain 3"/>
    <property type="match status" value="1"/>
</dbReference>
<evidence type="ECO:0000256" key="1">
    <source>
        <dbReference type="ARBA" id="ARBA00004193"/>
    </source>
</evidence>
<dbReference type="EMBL" id="JBHSHC010000088">
    <property type="protein sequence ID" value="MFC4767777.1"/>
    <property type="molecule type" value="Genomic_DNA"/>
</dbReference>
<reference evidence="7" key="1">
    <citation type="journal article" date="2019" name="Int. J. Syst. Evol. Microbiol.">
        <title>The Global Catalogue of Microorganisms (GCM) 10K type strain sequencing project: providing services to taxonomists for standard genome sequencing and annotation.</title>
        <authorList>
            <consortium name="The Broad Institute Genomics Platform"/>
            <consortium name="The Broad Institute Genome Sequencing Center for Infectious Disease"/>
            <person name="Wu L."/>
            <person name="Ma J."/>
        </authorList>
    </citation>
    <scope>NUCLEOTIDE SEQUENCE [LARGE SCALE GENOMIC DNA]</scope>
    <source>
        <strain evidence="7">WYCCWR 12678</strain>
    </source>
</reference>
<dbReference type="InterPro" id="IPR030678">
    <property type="entry name" value="Peptide/Ni-bd"/>
</dbReference>
<dbReference type="SUPFAM" id="SSF53850">
    <property type="entry name" value="Periplasmic binding protein-like II"/>
    <property type="match status" value="1"/>
</dbReference>
<keyword evidence="7" id="KW-1185">Reference proteome</keyword>
<proteinExistence type="inferred from homology"/>
<name>A0ABV9Q3D9_9BACL</name>
<dbReference type="Proteomes" id="UP001596002">
    <property type="component" value="Unassembled WGS sequence"/>
</dbReference>
<dbReference type="PROSITE" id="PS01040">
    <property type="entry name" value="SBP_BACTERIAL_5"/>
    <property type="match status" value="1"/>
</dbReference>
<dbReference type="Gene3D" id="3.40.190.10">
    <property type="entry name" value="Periplasmic binding protein-like II"/>
    <property type="match status" value="1"/>
</dbReference>
<keyword evidence="3 4" id="KW-0732">Signal</keyword>
<dbReference type="PIRSF" id="PIRSF002741">
    <property type="entry name" value="MppA"/>
    <property type="match status" value="1"/>
</dbReference>
<dbReference type="InterPro" id="IPR039424">
    <property type="entry name" value="SBP_5"/>
</dbReference>
<evidence type="ECO:0000256" key="2">
    <source>
        <dbReference type="ARBA" id="ARBA00005695"/>
    </source>
</evidence>
<protein>
    <submittedName>
        <fullName evidence="6">Peptide ABC transporter substrate-binding protein</fullName>
    </submittedName>
</protein>
<feature type="chain" id="PRO_5045810040" evidence="4">
    <location>
        <begin position="24"/>
        <end position="550"/>
    </location>
</feature>
<evidence type="ECO:0000313" key="7">
    <source>
        <dbReference type="Proteomes" id="UP001596002"/>
    </source>
</evidence>
<dbReference type="Pfam" id="PF00496">
    <property type="entry name" value="SBP_bac_5"/>
    <property type="match status" value="1"/>
</dbReference>
<dbReference type="PROSITE" id="PS51257">
    <property type="entry name" value="PROKAR_LIPOPROTEIN"/>
    <property type="match status" value="1"/>
</dbReference>
<evidence type="ECO:0000256" key="3">
    <source>
        <dbReference type="ARBA" id="ARBA00022729"/>
    </source>
</evidence>
<sequence length="550" mass="61827">MKAKKWLATAVALTMAGSLVVGCSTTTGDPGKDGKKKEVVISTNEPGEIPSIDPALAKDSQSSWVIDHVMEGLYFQDKDGLKPGQAKEHKVSADGITYTFTLKDGLKWSNGDAVTAHDFEFAWKRVLDPATASEYAYIIADYIKGGKEYNSADAKKEGEAGMKKLRDAVGVKALDDKTLEVQLAAPTPFFLQLVSYYTYYPVPKKVVESNAKWAAEANTYVSNGPFKVVEWAKDKRLVAAKNENYWSKDTITADKIIWNNLSDDNTAWQMYQNGELNMFRAVPPAATEQALKTGEMKPTPQLATYFYRFNVTKPPFNNVKVRKAFAMAIDRKAIIDNVTKAGQKPAYAFVSPGIKAPDGKDFREAGGNAFFKEDANEAKKLLEEGLKELGMSSMPKITLTYNTNEGHKKIAEAIQEMWKKNLGVEVELQNAEWKVYLDKVHKLDYQVARAGWIGDYLDPITFIDMFVTKGDNNETGWSNPKYDELVVASKKEQDQKKRDQMLHDAEKILMDEMPIMPIYFYTHNNAYKPELQGYYQPANREPVFRYATIK</sequence>
<dbReference type="PANTHER" id="PTHR30290">
    <property type="entry name" value="PERIPLASMIC BINDING COMPONENT OF ABC TRANSPORTER"/>
    <property type="match status" value="1"/>
</dbReference>